<proteinExistence type="predicted"/>
<reference evidence="2 3" key="1">
    <citation type="submission" date="2024-01" db="EMBL/GenBank/DDBJ databases">
        <title>The complete chloroplast genome sequence of Lithospermum erythrorhizon: insights into the phylogenetic relationship among Boraginaceae species and the maternal lineages of purple gromwells.</title>
        <authorList>
            <person name="Okada T."/>
            <person name="Watanabe K."/>
        </authorList>
    </citation>
    <scope>NUCLEOTIDE SEQUENCE [LARGE SCALE GENOMIC DNA]</scope>
</reference>
<dbReference type="Proteomes" id="UP001454036">
    <property type="component" value="Unassembled WGS sequence"/>
</dbReference>
<organism evidence="2 3">
    <name type="scientific">Lithospermum erythrorhizon</name>
    <name type="common">Purple gromwell</name>
    <name type="synonym">Lithospermum officinale var. erythrorhizon</name>
    <dbReference type="NCBI Taxonomy" id="34254"/>
    <lineage>
        <taxon>Eukaryota</taxon>
        <taxon>Viridiplantae</taxon>
        <taxon>Streptophyta</taxon>
        <taxon>Embryophyta</taxon>
        <taxon>Tracheophyta</taxon>
        <taxon>Spermatophyta</taxon>
        <taxon>Magnoliopsida</taxon>
        <taxon>eudicotyledons</taxon>
        <taxon>Gunneridae</taxon>
        <taxon>Pentapetalae</taxon>
        <taxon>asterids</taxon>
        <taxon>lamiids</taxon>
        <taxon>Boraginales</taxon>
        <taxon>Boraginaceae</taxon>
        <taxon>Boraginoideae</taxon>
        <taxon>Lithospermeae</taxon>
        <taxon>Lithospermum</taxon>
    </lineage>
</organism>
<dbReference type="AlphaFoldDB" id="A0AAV3Q7G2"/>
<comment type="caution">
    <text evidence="2">The sequence shown here is derived from an EMBL/GenBank/DDBJ whole genome shotgun (WGS) entry which is preliminary data.</text>
</comment>
<keyword evidence="3" id="KW-1185">Reference proteome</keyword>
<evidence type="ECO:0000256" key="1">
    <source>
        <dbReference type="SAM" id="MobiDB-lite"/>
    </source>
</evidence>
<evidence type="ECO:0000313" key="3">
    <source>
        <dbReference type="Proteomes" id="UP001454036"/>
    </source>
</evidence>
<feature type="region of interest" description="Disordered" evidence="1">
    <location>
        <begin position="1"/>
        <end position="52"/>
    </location>
</feature>
<evidence type="ECO:0000313" key="2">
    <source>
        <dbReference type="EMBL" id="GAA0159465.1"/>
    </source>
</evidence>
<protein>
    <submittedName>
        <fullName evidence="2">Uncharacterized protein</fullName>
    </submittedName>
</protein>
<dbReference type="EMBL" id="BAABME010020127">
    <property type="protein sequence ID" value="GAA0159465.1"/>
    <property type="molecule type" value="Genomic_DNA"/>
</dbReference>
<name>A0AAV3Q7G2_LITER</name>
<accession>A0AAV3Q7G2</accession>
<sequence length="78" mass="7998">MGFMIKDGVHVPKPPGVGNKRPRPSGVEPGRTSAGGGTSGGVATTTIEGDNEGVIDPAHGVLDNMWLSLYARDDIPSV</sequence>
<gene>
    <name evidence="2" type="ORF">LIER_38872</name>
</gene>